<protein>
    <submittedName>
        <fullName evidence="4">Deleted in malignant brain tumors 1 protein</fullName>
    </submittedName>
</protein>
<feature type="disulfide bond" evidence="2">
    <location>
        <begin position="61"/>
        <end position="71"/>
    </location>
</feature>
<feature type="non-terminal residue" evidence="4">
    <location>
        <position position="171"/>
    </location>
</feature>
<reference evidence="4" key="1">
    <citation type="journal article" date="2019" name="Gigascience">
        <title>High-coverage genomes to elucidate the evolution of penguins.</title>
        <authorList>
            <person name="Pan H."/>
            <person name="Cole T.L."/>
            <person name="Bi X."/>
            <person name="Fang M."/>
            <person name="Zhou C."/>
            <person name="Yang Z."/>
            <person name="Ksepka D.T."/>
            <person name="Hart T."/>
            <person name="Bouzat J.L."/>
            <person name="Argilla L.S."/>
            <person name="Bertelsen M.F."/>
            <person name="Boersma P.D."/>
            <person name="Bost C.A."/>
            <person name="Cherel Y."/>
            <person name="Dann P."/>
            <person name="Fiddaman S.R."/>
            <person name="Howard P."/>
            <person name="Labuschagne K."/>
            <person name="Mattern T."/>
            <person name="Miller G."/>
            <person name="Parker P."/>
            <person name="Phillips R.A."/>
            <person name="Quillfeldt P."/>
            <person name="Ryan P.G."/>
            <person name="Taylor H."/>
            <person name="Thompson D.R."/>
            <person name="Young M.J."/>
            <person name="Ellegaard M.R."/>
            <person name="Gilbert M.T.P."/>
            <person name="Sinding M.S."/>
            <person name="Pacheco G."/>
            <person name="Shepherd L.D."/>
            <person name="Tennyson A.J.D."/>
            <person name="Grosser S."/>
            <person name="Kay E."/>
            <person name="Nupen L.J."/>
            <person name="Ellenberg U."/>
            <person name="Houston D.M."/>
            <person name="Reeve A.H."/>
            <person name="Johnson K."/>
            <person name="Masello J.F."/>
            <person name="Stracke T."/>
            <person name="McKinlay B."/>
            <person name="Borboroglu P.G."/>
            <person name="Zhang D.X."/>
            <person name="Zhang G."/>
        </authorList>
    </citation>
    <scope>NUCLEOTIDE SEQUENCE</scope>
    <source>
        <strain evidence="4">10/9/18-1</strain>
    </source>
</reference>
<dbReference type="Gene3D" id="3.10.250.10">
    <property type="entry name" value="SRCR-like domain"/>
    <property type="match status" value="2"/>
</dbReference>
<evidence type="ECO:0000256" key="2">
    <source>
        <dbReference type="PROSITE-ProRule" id="PRU00196"/>
    </source>
</evidence>
<feature type="disulfide bond" evidence="2">
    <location>
        <begin position="17"/>
        <end position="81"/>
    </location>
</feature>
<dbReference type="InterPro" id="IPR036772">
    <property type="entry name" value="SRCR-like_dom_sf"/>
</dbReference>
<dbReference type="SUPFAM" id="SSF56487">
    <property type="entry name" value="SRCR-like"/>
    <property type="match status" value="2"/>
</dbReference>
<feature type="domain" description="SRCR" evidence="3">
    <location>
        <begin position="1"/>
        <end position="92"/>
    </location>
</feature>
<comment type="caution">
    <text evidence="4">The sequence shown here is derived from an EMBL/GenBank/DDBJ whole genome shotgun (WGS) entry which is preliminary data.</text>
</comment>
<dbReference type="GO" id="GO:0004252">
    <property type="term" value="F:serine-type endopeptidase activity"/>
    <property type="evidence" value="ECO:0007669"/>
    <property type="project" value="TreeGrafter"/>
</dbReference>
<organism evidence="4 5">
    <name type="scientific">Eudyptula minor novaehollandiae</name>
    <name type="common">Australian little penguin</name>
    <dbReference type="NCBI Taxonomy" id="2052820"/>
    <lineage>
        <taxon>Eukaryota</taxon>
        <taxon>Metazoa</taxon>
        <taxon>Chordata</taxon>
        <taxon>Craniata</taxon>
        <taxon>Vertebrata</taxon>
        <taxon>Euteleostomi</taxon>
        <taxon>Archelosauria</taxon>
        <taxon>Archosauria</taxon>
        <taxon>Dinosauria</taxon>
        <taxon>Saurischia</taxon>
        <taxon>Theropoda</taxon>
        <taxon>Coelurosauria</taxon>
        <taxon>Aves</taxon>
        <taxon>Neognathae</taxon>
        <taxon>Neoaves</taxon>
        <taxon>Aequornithes</taxon>
        <taxon>Sphenisciformes</taxon>
        <taxon>Spheniscidae</taxon>
        <taxon>Eudyptula</taxon>
    </lineage>
</organism>
<comment type="caution">
    <text evidence="2">Lacks conserved residue(s) required for the propagation of feature annotation.</text>
</comment>
<evidence type="ECO:0000259" key="3">
    <source>
        <dbReference type="PROSITE" id="PS50287"/>
    </source>
</evidence>
<feature type="disulfide bond" evidence="2">
    <location>
        <begin position="30"/>
        <end position="91"/>
    </location>
</feature>
<dbReference type="GO" id="GO:0031638">
    <property type="term" value="P:zymogen activation"/>
    <property type="evidence" value="ECO:0007669"/>
    <property type="project" value="TreeGrafter"/>
</dbReference>
<dbReference type="InterPro" id="IPR001190">
    <property type="entry name" value="SRCR"/>
</dbReference>
<dbReference type="PANTHER" id="PTHR48071">
    <property type="entry name" value="SRCR DOMAIN-CONTAINING PROTEIN"/>
    <property type="match status" value="1"/>
</dbReference>
<proteinExistence type="predicted"/>
<keyword evidence="1 2" id="KW-1015">Disulfide bond</keyword>
<feature type="domain" description="SRCR" evidence="3">
    <location>
        <begin position="127"/>
        <end position="171"/>
    </location>
</feature>
<name>A0A8S9EJU7_EUDMI</name>
<sequence>CAGRVEVKHEGQWGTVCGISWDMADAAVVCKQLGCGSALEAPEYGHFGPGSGPIWTFGVHCHGNECALSNCKKPEEFQQCCHHSLDAEVTCSGWQGLLHLASPLAPEGARALVHPLSSFSFPEFTGFWLVNGSMACKGRVEARVLGSWDSLCASHWDLLDAHVLCRHLDCG</sequence>
<accession>A0A8S9EJU7</accession>
<dbReference type="PANTHER" id="PTHR48071:SF27">
    <property type="entry name" value="SCAVENGER RECEPTOR CYSTEINE-RICH TYPE 1 PROTEIN M130-LIKE"/>
    <property type="match status" value="1"/>
</dbReference>
<dbReference type="SMART" id="SM00202">
    <property type="entry name" value="SR"/>
    <property type="match status" value="1"/>
</dbReference>
<gene>
    <name evidence="4" type="primary">DMBT1_1</name>
    <name evidence="4" type="ORF">FQV18_0015425</name>
</gene>
<dbReference type="PROSITE" id="PS50287">
    <property type="entry name" value="SRCR_2"/>
    <property type="match status" value="2"/>
</dbReference>
<dbReference type="FunFam" id="3.10.250.10:FF:000002">
    <property type="entry name" value="Scavenger receptor cysteine-rich type 1 protein M130"/>
    <property type="match status" value="1"/>
</dbReference>
<dbReference type="PRINTS" id="PR00258">
    <property type="entry name" value="SPERACTRCPTR"/>
</dbReference>
<evidence type="ECO:0000313" key="5">
    <source>
        <dbReference type="Proteomes" id="UP000818537"/>
    </source>
</evidence>
<dbReference type="Proteomes" id="UP000818537">
    <property type="component" value="Unassembled WGS sequence"/>
</dbReference>
<dbReference type="AlphaFoldDB" id="A0A8S9EJU7"/>
<dbReference type="GO" id="GO:0005886">
    <property type="term" value="C:plasma membrane"/>
    <property type="evidence" value="ECO:0007669"/>
    <property type="project" value="TreeGrafter"/>
</dbReference>
<evidence type="ECO:0000256" key="1">
    <source>
        <dbReference type="ARBA" id="ARBA00023157"/>
    </source>
</evidence>
<dbReference type="EMBL" id="VULB01009580">
    <property type="protein sequence ID" value="KAF1483595.1"/>
    <property type="molecule type" value="Genomic_DNA"/>
</dbReference>
<feature type="non-terminal residue" evidence="4">
    <location>
        <position position="1"/>
    </location>
</feature>
<dbReference type="Pfam" id="PF00530">
    <property type="entry name" value="SRCR"/>
    <property type="match status" value="2"/>
</dbReference>
<evidence type="ECO:0000313" key="4">
    <source>
        <dbReference type="EMBL" id="KAF1483595.1"/>
    </source>
</evidence>